<keyword evidence="2" id="KW-1185">Reference proteome</keyword>
<organism evidence="1 2">
    <name type="scientific">Quercus lobata</name>
    <name type="common">Valley oak</name>
    <dbReference type="NCBI Taxonomy" id="97700"/>
    <lineage>
        <taxon>Eukaryota</taxon>
        <taxon>Viridiplantae</taxon>
        <taxon>Streptophyta</taxon>
        <taxon>Embryophyta</taxon>
        <taxon>Tracheophyta</taxon>
        <taxon>Spermatophyta</taxon>
        <taxon>Magnoliopsida</taxon>
        <taxon>eudicotyledons</taxon>
        <taxon>Gunneridae</taxon>
        <taxon>Pentapetalae</taxon>
        <taxon>rosids</taxon>
        <taxon>fabids</taxon>
        <taxon>Fagales</taxon>
        <taxon>Fagaceae</taxon>
        <taxon>Quercus</taxon>
    </lineage>
</organism>
<evidence type="ECO:0000313" key="1">
    <source>
        <dbReference type="EnsemblPlants" id="QL01p036561:mrna"/>
    </source>
</evidence>
<dbReference type="EnsemblPlants" id="QL01p036561:mrna">
    <property type="protein sequence ID" value="QL01p036561:mrna"/>
    <property type="gene ID" value="QL01p036561"/>
</dbReference>
<name>A0A7N2KPT4_QUELO</name>
<dbReference type="Proteomes" id="UP000594261">
    <property type="component" value="Chromosome 1"/>
</dbReference>
<dbReference type="AlphaFoldDB" id="A0A7N2KPT4"/>
<accession>A0A7N2KPT4</accession>
<dbReference type="EMBL" id="LRBV02000001">
    <property type="status" value="NOT_ANNOTATED_CDS"/>
    <property type="molecule type" value="Genomic_DNA"/>
</dbReference>
<dbReference type="Gramene" id="QL01p036561:mrna">
    <property type="protein sequence ID" value="QL01p036561:mrna"/>
    <property type="gene ID" value="QL01p036561"/>
</dbReference>
<reference evidence="1" key="2">
    <citation type="submission" date="2021-01" db="UniProtKB">
        <authorList>
            <consortium name="EnsemblPlants"/>
        </authorList>
    </citation>
    <scope>IDENTIFICATION</scope>
</reference>
<sequence>MSVLFARWKRAKITTEHVMHVLRAYRVSLTSLRPNQGKQHKNWAEEHAPHIAKWAAHTTIADAPPFHGEMSYNDKYMVWFRPHTVRHITKETSYWDTLVESPLRIMAKCEPWSEIYTDCINALQSVEEIDQLTLDDARDVGNTSETVVGRGQQAGGRQGHGGRQSSLLTVTLAWLIAPRVGKLDHFSCFLLASSMHSSPSTPASLQMKPL</sequence>
<proteinExistence type="predicted"/>
<evidence type="ECO:0000313" key="2">
    <source>
        <dbReference type="Proteomes" id="UP000594261"/>
    </source>
</evidence>
<protein>
    <submittedName>
        <fullName evidence="1">Uncharacterized protein</fullName>
    </submittedName>
</protein>
<reference evidence="1 2" key="1">
    <citation type="journal article" date="2016" name="G3 (Bethesda)">
        <title>First Draft Assembly and Annotation of the Genome of a California Endemic Oak Quercus lobata Nee (Fagaceae).</title>
        <authorList>
            <person name="Sork V.L."/>
            <person name="Fitz-Gibbon S.T."/>
            <person name="Puiu D."/>
            <person name="Crepeau M."/>
            <person name="Gugger P.F."/>
            <person name="Sherman R."/>
            <person name="Stevens K."/>
            <person name="Langley C.H."/>
            <person name="Pellegrini M."/>
            <person name="Salzberg S.L."/>
        </authorList>
    </citation>
    <scope>NUCLEOTIDE SEQUENCE [LARGE SCALE GENOMIC DNA]</scope>
    <source>
        <strain evidence="1 2">cv. SW786</strain>
    </source>
</reference>
<dbReference type="InParanoid" id="A0A7N2KPT4"/>